<dbReference type="PIRSF" id="PIRSF001589">
    <property type="entry name" value="Asn_synthetase_glu-h"/>
    <property type="match status" value="1"/>
</dbReference>
<feature type="binding site" evidence="11">
    <location>
        <position position="216"/>
    </location>
    <ligand>
        <name>ATP</name>
        <dbReference type="ChEBI" id="CHEBI:30616"/>
    </ligand>
</feature>
<dbReference type="EC" id="6.3.5.4" evidence="2"/>
<evidence type="ECO:0000256" key="11">
    <source>
        <dbReference type="PIRSR" id="PIRSR001589-2"/>
    </source>
</evidence>
<evidence type="ECO:0000259" key="14">
    <source>
        <dbReference type="PROSITE" id="PS51278"/>
    </source>
</evidence>
<dbReference type="CDD" id="cd01991">
    <property type="entry name" value="Asn_synthase_B_C"/>
    <property type="match status" value="1"/>
</dbReference>
<dbReference type="Proteomes" id="UP000221165">
    <property type="component" value="Unassembled WGS sequence"/>
</dbReference>
<keyword evidence="5 10" id="KW-0547">Nucleotide-binding</keyword>
<reference evidence="15 16" key="1">
    <citation type="journal article" date="2017" name="Int. J. Parasitol.">
        <title>The genome of the protozoan parasite Cystoisospora suis and a reverse vaccinology approach to identify vaccine candidates.</title>
        <authorList>
            <person name="Palmieri N."/>
            <person name="Shrestha A."/>
            <person name="Ruttkowski B."/>
            <person name="Beck T."/>
            <person name="Vogl C."/>
            <person name="Tomley F."/>
            <person name="Blake D.P."/>
            <person name="Joachim A."/>
        </authorList>
    </citation>
    <scope>NUCLEOTIDE SEQUENCE [LARGE SCALE GENOMIC DNA]</scope>
    <source>
        <strain evidence="15 16">Wien I</strain>
    </source>
</reference>
<evidence type="ECO:0000256" key="7">
    <source>
        <dbReference type="ARBA" id="ARBA00022888"/>
    </source>
</evidence>
<dbReference type="EMBL" id="MIGC01001521">
    <property type="protein sequence ID" value="PHJ22738.1"/>
    <property type="molecule type" value="Genomic_DNA"/>
</dbReference>
<gene>
    <name evidence="15" type="ORF">CSUI_003412</name>
</gene>
<dbReference type="InterPro" id="IPR029055">
    <property type="entry name" value="Ntn_hydrolases_N"/>
</dbReference>
<evidence type="ECO:0000256" key="10">
    <source>
        <dbReference type="PIRNR" id="PIRNR001589"/>
    </source>
</evidence>
<dbReference type="PANTHER" id="PTHR11772:SF2">
    <property type="entry name" value="ASPARAGINE SYNTHETASE [GLUTAMINE-HYDROLYZING]"/>
    <property type="match status" value="1"/>
</dbReference>
<keyword evidence="8" id="KW-0315">Glutamine amidotransferase</keyword>
<dbReference type="Gene3D" id="3.40.50.620">
    <property type="entry name" value="HUPs"/>
    <property type="match status" value="1"/>
</dbReference>
<evidence type="ECO:0000256" key="5">
    <source>
        <dbReference type="ARBA" id="ARBA00022741"/>
    </source>
</evidence>
<keyword evidence="16" id="KW-1185">Reference proteome</keyword>
<dbReference type="InterPro" id="IPR014729">
    <property type="entry name" value="Rossmann-like_a/b/a_fold"/>
</dbReference>
<dbReference type="InterPro" id="IPR006426">
    <property type="entry name" value="Asn_synth_AEB"/>
</dbReference>
<dbReference type="InterPro" id="IPR001962">
    <property type="entry name" value="Asn_synthase"/>
</dbReference>
<comment type="catalytic activity">
    <reaction evidence="9">
        <text>L-aspartate + L-glutamine + ATP + H2O = L-asparagine + L-glutamate + AMP + diphosphate + H(+)</text>
        <dbReference type="Rhea" id="RHEA:12228"/>
        <dbReference type="ChEBI" id="CHEBI:15377"/>
        <dbReference type="ChEBI" id="CHEBI:15378"/>
        <dbReference type="ChEBI" id="CHEBI:29985"/>
        <dbReference type="ChEBI" id="CHEBI:29991"/>
        <dbReference type="ChEBI" id="CHEBI:30616"/>
        <dbReference type="ChEBI" id="CHEBI:33019"/>
        <dbReference type="ChEBI" id="CHEBI:58048"/>
        <dbReference type="ChEBI" id="CHEBI:58359"/>
        <dbReference type="ChEBI" id="CHEBI:456215"/>
        <dbReference type="EC" id="6.3.5.4"/>
    </reaction>
</comment>
<feature type="site" description="Important for beta-aspartyl-AMP intermediate formation" evidence="12">
    <location>
        <position position="292"/>
    </location>
</feature>
<keyword evidence="4" id="KW-0028">Amino-acid biosynthesis</keyword>
<feature type="binding site" evidence="11">
    <location>
        <position position="37"/>
    </location>
    <ligand>
        <name>L-glutamine</name>
        <dbReference type="ChEBI" id="CHEBI:58359"/>
    </ligand>
</feature>
<dbReference type="GO" id="GO:0006529">
    <property type="term" value="P:asparagine biosynthetic process"/>
    <property type="evidence" value="ECO:0007669"/>
    <property type="project" value="UniProtKB-KW"/>
</dbReference>
<evidence type="ECO:0000256" key="13">
    <source>
        <dbReference type="SAM" id="MobiDB-lite"/>
    </source>
</evidence>
<dbReference type="Pfam" id="PF13537">
    <property type="entry name" value="GATase_7"/>
    <property type="match status" value="1"/>
</dbReference>
<evidence type="ECO:0000256" key="6">
    <source>
        <dbReference type="ARBA" id="ARBA00022840"/>
    </source>
</evidence>
<evidence type="ECO:0000256" key="8">
    <source>
        <dbReference type="ARBA" id="ARBA00022962"/>
    </source>
</evidence>
<evidence type="ECO:0000256" key="2">
    <source>
        <dbReference type="ARBA" id="ARBA00012737"/>
    </source>
</evidence>
<comment type="pathway">
    <text evidence="1">Amino-acid biosynthesis; L-asparagine biosynthesis; L-asparagine from L-aspartate (L-Gln route): step 1/1.</text>
</comment>
<dbReference type="InterPro" id="IPR050795">
    <property type="entry name" value="Asn_Synthetase"/>
</dbReference>
<dbReference type="FunFam" id="3.40.50.620:FF:000031">
    <property type="entry name" value="Asparagine synthase B"/>
    <property type="match status" value="1"/>
</dbReference>
<feature type="compositionally biased region" description="Polar residues" evidence="13">
    <location>
        <begin position="499"/>
        <end position="514"/>
    </location>
</feature>
<protein>
    <recommendedName>
        <fullName evidence="2">asparagine synthase (glutamine-hydrolyzing)</fullName>
        <ecNumber evidence="2">6.3.5.4</ecNumber>
    </recommendedName>
</protein>
<dbReference type="GO" id="GO:0004066">
    <property type="term" value="F:asparagine synthase (glutamine-hydrolyzing) activity"/>
    <property type="evidence" value="ECO:0007669"/>
    <property type="project" value="UniProtKB-EC"/>
</dbReference>
<evidence type="ECO:0000313" key="16">
    <source>
        <dbReference type="Proteomes" id="UP000221165"/>
    </source>
</evidence>
<name>A0A2C6L4F0_9APIC</name>
<dbReference type="InterPro" id="IPR017932">
    <property type="entry name" value="GATase_2_dom"/>
</dbReference>
<dbReference type="GeneID" id="94426821"/>
<evidence type="ECO:0000256" key="4">
    <source>
        <dbReference type="ARBA" id="ARBA00022605"/>
    </source>
</evidence>
<keyword evidence="6 10" id="KW-0067">ATP-binding</keyword>
<dbReference type="AlphaFoldDB" id="A0A2C6L4F0"/>
<feature type="domain" description="Glutamine amidotransferase type-2" evidence="14">
    <location>
        <begin position="1"/>
        <end position="124"/>
    </location>
</feature>
<comment type="caution">
    <text evidence="15">The sequence shown here is derived from an EMBL/GenBank/DDBJ whole genome shotgun (WGS) entry which is preliminary data.</text>
</comment>
<dbReference type="SUPFAM" id="SSF56235">
    <property type="entry name" value="N-terminal nucleophile aminohydrolases (Ntn hydrolases)"/>
    <property type="match status" value="1"/>
</dbReference>
<keyword evidence="7" id="KW-0061">Asparagine biosynthesis</keyword>
<evidence type="ECO:0000313" key="15">
    <source>
        <dbReference type="EMBL" id="PHJ22738.1"/>
    </source>
</evidence>
<keyword evidence="3" id="KW-0436">Ligase</keyword>
<dbReference type="NCBIfam" id="NF006949">
    <property type="entry name" value="PRK09431.1"/>
    <property type="match status" value="1"/>
</dbReference>
<dbReference type="OrthoDB" id="409189at2759"/>
<dbReference type="SUPFAM" id="SSF52402">
    <property type="entry name" value="Adenine nucleotide alpha hydrolases-like"/>
    <property type="match status" value="1"/>
</dbReference>
<feature type="region of interest" description="Disordered" evidence="13">
    <location>
        <begin position="485"/>
        <end position="514"/>
    </location>
</feature>
<dbReference type="Pfam" id="PF00733">
    <property type="entry name" value="Asn_synthase"/>
    <property type="match status" value="1"/>
</dbReference>
<accession>A0A2C6L4F0</accession>
<evidence type="ECO:0000256" key="3">
    <source>
        <dbReference type="ARBA" id="ARBA00022598"/>
    </source>
</evidence>
<sequence>MLYSVAVTVNGEIYNHVELTKKLIPPEEVQGWTTASDCQPLPSLYKFHGADMCDKLDGMFAFVVSDARTGDFLAVRDPLGICSMYVGYASDGSMWFASEMKALIKDCEQVSVFPPGHYYHSALNSGQGGFKRYYNPSWWGPEKPLPTRPCDLAQLREALEKSVRKRLMCDVPFGLMLSGGLDSSIVAAIAAREFAKVSASEMDSHLWMHQLHSFSIGLKDSKDLQLAKKVADVLGTVHHAFTFELEEGLDALEDVIRLIETYDVTTIRAAVPMYLLCRLIKSLGIKVVLTGEGADEVFGGYLYFHKAPNKDAFFRELQRKLDLLQYYDLLRANKASMAWGVEARVPFLDREFLDFAMTLDPEEKMCKEDRMEKQILRDAFKGYLPDEILCRQKEQFSDGVGYNWIDSLKTYADKRVTDTMMSKAQLLFPTNTPTTKEGYLYRMIFAKYYNKGSAARTVHTGRSIACSTEAAVEWDEEFKNNLDQSGRSVSIHEAHESGKSAQHISEQESTMIYA</sequence>
<dbReference type="PROSITE" id="PS51278">
    <property type="entry name" value="GATASE_TYPE_2"/>
    <property type="match status" value="1"/>
</dbReference>
<dbReference type="RefSeq" id="XP_067924415.1">
    <property type="nucleotide sequence ID" value="XM_068063610.1"/>
</dbReference>
<dbReference type="Gene3D" id="3.60.20.10">
    <property type="entry name" value="Glutamine Phosphoribosylpyrophosphate, subunit 1, domain 1"/>
    <property type="match status" value="1"/>
</dbReference>
<organism evidence="15 16">
    <name type="scientific">Cystoisospora suis</name>
    <dbReference type="NCBI Taxonomy" id="483139"/>
    <lineage>
        <taxon>Eukaryota</taxon>
        <taxon>Sar</taxon>
        <taxon>Alveolata</taxon>
        <taxon>Apicomplexa</taxon>
        <taxon>Conoidasida</taxon>
        <taxon>Coccidia</taxon>
        <taxon>Eucoccidiorida</taxon>
        <taxon>Eimeriorina</taxon>
        <taxon>Sarcocystidae</taxon>
        <taxon>Cystoisospora</taxon>
    </lineage>
</organism>
<dbReference type="GO" id="GO:0005829">
    <property type="term" value="C:cytosol"/>
    <property type="evidence" value="ECO:0007669"/>
    <property type="project" value="TreeGrafter"/>
</dbReference>
<dbReference type="NCBIfam" id="TIGR01536">
    <property type="entry name" value="asn_synth_AEB"/>
    <property type="match status" value="1"/>
</dbReference>
<evidence type="ECO:0000256" key="12">
    <source>
        <dbReference type="PIRSR" id="PIRSR001589-3"/>
    </source>
</evidence>
<dbReference type="VEuPathDB" id="ToxoDB:CSUI_003412"/>
<evidence type="ECO:0000256" key="1">
    <source>
        <dbReference type="ARBA" id="ARBA00005187"/>
    </source>
</evidence>
<proteinExistence type="predicted"/>
<evidence type="ECO:0000256" key="9">
    <source>
        <dbReference type="ARBA" id="ARBA00048741"/>
    </source>
</evidence>
<dbReference type="GO" id="GO:0005524">
    <property type="term" value="F:ATP binding"/>
    <property type="evidence" value="ECO:0007669"/>
    <property type="project" value="UniProtKB-KW"/>
</dbReference>
<dbReference type="PANTHER" id="PTHR11772">
    <property type="entry name" value="ASPARAGINE SYNTHETASE"/>
    <property type="match status" value="1"/>
</dbReference>